<comment type="caution">
    <text evidence="2">The sequence shown here is derived from an EMBL/GenBank/DDBJ whole genome shotgun (WGS) entry which is preliminary data.</text>
</comment>
<feature type="domain" description="DUF7587" evidence="1">
    <location>
        <begin position="99"/>
        <end position="249"/>
    </location>
</feature>
<dbReference type="InterPro" id="IPR056009">
    <property type="entry name" value="DUF7587"/>
</dbReference>
<organism evidence="2 3">
    <name type="scientific">Curvularia kusanoi</name>
    <name type="common">Cochliobolus kusanoi</name>
    <dbReference type="NCBI Taxonomy" id="90978"/>
    <lineage>
        <taxon>Eukaryota</taxon>
        <taxon>Fungi</taxon>
        <taxon>Dikarya</taxon>
        <taxon>Ascomycota</taxon>
        <taxon>Pezizomycotina</taxon>
        <taxon>Dothideomycetes</taxon>
        <taxon>Pleosporomycetidae</taxon>
        <taxon>Pleosporales</taxon>
        <taxon>Pleosporineae</taxon>
        <taxon>Pleosporaceae</taxon>
        <taxon>Curvularia</taxon>
    </lineage>
</organism>
<evidence type="ECO:0000259" key="1">
    <source>
        <dbReference type="Pfam" id="PF24494"/>
    </source>
</evidence>
<dbReference type="OrthoDB" id="3694139at2759"/>
<name>A0A9P4THF2_CURKU</name>
<dbReference type="EMBL" id="SWKU01000008">
    <property type="protein sequence ID" value="KAF3004329.1"/>
    <property type="molecule type" value="Genomic_DNA"/>
</dbReference>
<proteinExistence type="predicted"/>
<dbReference type="Proteomes" id="UP000801428">
    <property type="component" value="Unassembled WGS sequence"/>
</dbReference>
<evidence type="ECO:0000313" key="3">
    <source>
        <dbReference type="Proteomes" id="UP000801428"/>
    </source>
</evidence>
<protein>
    <recommendedName>
        <fullName evidence="1">DUF7587 domain-containing protein</fullName>
    </recommendedName>
</protein>
<dbReference type="Pfam" id="PF24494">
    <property type="entry name" value="DUF7587"/>
    <property type="match status" value="1"/>
</dbReference>
<dbReference type="AlphaFoldDB" id="A0A9P4THF2"/>
<gene>
    <name evidence="2" type="ORF">E8E13_009420</name>
</gene>
<accession>A0A9P4THF2</accession>
<reference evidence="2" key="1">
    <citation type="submission" date="2019-04" db="EMBL/GenBank/DDBJ databases">
        <title>Sequencing of skin fungus with MAO and IRED activity.</title>
        <authorList>
            <person name="Marsaioli A.J."/>
            <person name="Bonatto J.M.C."/>
            <person name="Reis Junior O."/>
        </authorList>
    </citation>
    <scope>NUCLEOTIDE SEQUENCE</scope>
    <source>
        <strain evidence="2">30M1</strain>
    </source>
</reference>
<evidence type="ECO:0000313" key="2">
    <source>
        <dbReference type="EMBL" id="KAF3004329.1"/>
    </source>
</evidence>
<sequence length="371" mass="41774">MVLTFFPLSSLPDLGRLVQDRLNIVNQQFPTLAPNTLDDFRIVADELSSIASICQATTNILAARGEIHNAAEAFRETKRALEWAEFLAAIKVDETPSQRTLLFRAHNQPATDQSGSYTSAALRIPFDDDYRQRYSVQEFLKSLGMHLGKRTEETKSGRMMETTFTSTSPKLEWALHLTGQKARAFKENVNVQVDFVIFDLQALRRAPQTHVFRVEDVLRFLETSNQTNLILADYQDWARACDEYLIMGRGIEKGIVQITPSWKVLSTPIIVGEFHRSFTLGLYKKFLKGRVGGIPQTNYEQACKDVVLTAKVMAGQKSKDIEFVQHLVSLILKPELSFWGIRVSRGDAEIAKGCEGLLEDGLVAQMSQISI</sequence>
<keyword evidence="3" id="KW-1185">Reference proteome</keyword>